<protein>
    <submittedName>
        <fullName evidence="2">Quinohemoprotein amine dehydrogenase subunit beta</fullName>
    </submittedName>
</protein>
<organism evidence="2 3">
    <name type="scientific">Kaustia mangrovi</name>
    <dbReference type="NCBI Taxonomy" id="2593653"/>
    <lineage>
        <taxon>Bacteria</taxon>
        <taxon>Pseudomonadati</taxon>
        <taxon>Pseudomonadota</taxon>
        <taxon>Alphaproteobacteria</taxon>
        <taxon>Hyphomicrobiales</taxon>
        <taxon>Parvibaculaceae</taxon>
        <taxon>Kaustia</taxon>
    </lineage>
</organism>
<dbReference type="PANTHER" id="PTHR47197">
    <property type="entry name" value="PROTEIN NIRF"/>
    <property type="match status" value="1"/>
</dbReference>
<keyword evidence="3" id="KW-1185">Reference proteome</keyword>
<dbReference type="PROSITE" id="PS51318">
    <property type="entry name" value="TAT"/>
    <property type="match status" value="1"/>
</dbReference>
<dbReference type="InterPro" id="IPR006311">
    <property type="entry name" value="TAT_signal"/>
</dbReference>
<dbReference type="InterPro" id="IPR015943">
    <property type="entry name" value="WD40/YVTN_repeat-like_dom_sf"/>
</dbReference>
<dbReference type="InterPro" id="IPR023879">
    <property type="entry name" value="QH-AmDH_bsu"/>
</dbReference>
<gene>
    <name evidence="2" type="primary">peaD</name>
    <name evidence="2" type="ORF">HW532_09325</name>
</gene>
<feature type="chain" id="PRO_5032544991" evidence="1">
    <location>
        <begin position="32"/>
        <end position="370"/>
    </location>
</feature>
<dbReference type="AlphaFoldDB" id="A0A7S8C3V5"/>
<dbReference type="Proteomes" id="UP000593594">
    <property type="component" value="Chromosome"/>
</dbReference>
<dbReference type="EMBL" id="CP058214">
    <property type="protein sequence ID" value="QPC42872.1"/>
    <property type="molecule type" value="Genomic_DNA"/>
</dbReference>
<dbReference type="Gene3D" id="2.130.10.10">
    <property type="entry name" value="YVTN repeat-like/Quinoprotein amine dehydrogenase"/>
    <property type="match status" value="1"/>
</dbReference>
<evidence type="ECO:0000313" key="2">
    <source>
        <dbReference type="EMBL" id="QPC42872.1"/>
    </source>
</evidence>
<reference evidence="2 3" key="1">
    <citation type="submission" date="2020-06" db="EMBL/GenBank/DDBJ databases">
        <title>Genome sequence of 2 isolates from Red Sea Mangroves.</title>
        <authorList>
            <person name="Sefrji F."/>
            <person name="Michoud G."/>
            <person name="Merlino G."/>
            <person name="Daffonchio D."/>
        </authorList>
    </citation>
    <scope>NUCLEOTIDE SEQUENCE [LARGE SCALE GENOMIC DNA]</scope>
    <source>
        <strain evidence="2 3">R1DC25</strain>
    </source>
</reference>
<dbReference type="InterPro" id="IPR011044">
    <property type="entry name" value="Quino_amine_DH_bsu"/>
</dbReference>
<dbReference type="PANTHER" id="PTHR47197:SF3">
    <property type="entry name" value="DIHYDRO-HEME D1 DEHYDROGENASE"/>
    <property type="match status" value="1"/>
</dbReference>
<keyword evidence="1" id="KW-0732">Signal</keyword>
<dbReference type="RefSeq" id="WP_213164111.1">
    <property type="nucleotide sequence ID" value="NZ_CP058214.1"/>
</dbReference>
<evidence type="ECO:0000313" key="3">
    <source>
        <dbReference type="Proteomes" id="UP000593594"/>
    </source>
</evidence>
<dbReference type="InterPro" id="IPR051200">
    <property type="entry name" value="Host-pathogen_enzymatic-act"/>
</dbReference>
<accession>A0A7S8C3V5</accession>
<dbReference type="NCBIfam" id="TIGR03907">
    <property type="entry name" value="QH_beta"/>
    <property type="match status" value="1"/>
</dbReference>
<proteinExistence type="predicted"/>
<name>A0A7S8C3V5_9HYPH</name>
<feature type="signal peptide" evidence="1">
    <location>
        <begin position="1"/>
        <end position="31"/>
    </location>
</feature>
<evidence type="ECO:0000256" key="1">
    <source>
        <dbReference type="SAM" id="SignalP"/>
    </source>
</evidence>
<sequence length="370" mass="39836">MNGARRIMKTSLVAAATALVALGAGAGTAHAKDYILTSVKPDTLVLVDAAARKVDKAYKVPDAEPGVLTITPSPDGKTAYVLINRWESISGIDLDSGKQVFRADFSSGEERVKGMFGMDISPDGSEIAVYQSPVALGLGEYEVKPTRIAFYDTSAGMDAKPVRTIPVPRQITLIMYSADGSKLYGLGRAVYVIDPKTGDILDEHKTQGWDRENFAPPDILDVWSQWEQAGVMVTPYYTARTDMDPMDPEAYVTGILSLDLKTGAFDLSDVENTDIFYFSSVASPTDPDIVFGAYSQLSKFDTSAGKALGRVDLDHSYYAINISSDGKEVYVGGTLGDISVHDAETLEKIGSIEMPDGASQGISSVRIIER</sequence>
<dbReference type="SUPFAM" id="SSF50969">
    <property type="entry name" value="YVTN repeat-like/Quinoprotein amine dehydrogenase"/>
    <property type="match status" value="1"/>
</dbReference>
<dbReference type="KEGG" id="kmn:HW532_09325"/>